<evidence type="ECO:0000256" key="1">
    <source>
        <dbReference type="SAM" id="MobiDB-lite"/>
    </source>
</evidence>
<dbReference type="PANTHER" id="PTHR47031:SF3">
    <property type="entry name" value="SAP DOMAIN-CONTAINING PROTEIN"/>
    <property type="match status" value="1"/>
</dbReference>
<keyword evidence="3" id="KW-1185">Reference proteome</keyword>
<evidence type="ECO:0000313" key="2">
    <source>
        <dbReference type="EMBL" id="GAU19743.1"/>
    </source>
</evidence>
<dbReference type="PANTHER" id="PTHR47031">
    <property type="entry name" value="SAP DNA-BINDING DOMAIN-CONTAINING PROTEIN"/>
    <property type="match status" value="1"/>
</dbReference>
<feature type="compositionally biased region" description="Polar residues" evidence="1">
    <location>
        <begin position="162"/>
        <end position="175"/>
    </location>
</feature>
<reference evidence="3" key="1">
    <citation type="journal article" date="2017" name="Front. Plant Sci.">
        <title>Climate Clever Clovers: New Paradigm to Reduce the Environmental Footprint of Ruminants by Breeding Low Methanogenic Forages Utilizing Haplotype Variation.</title>
        <authorList>
            <person name="Kaur P."/>
            <person name="Appels R."/>
            <person name="Bayer P.E."/>
            <person name="Keeble-Gagnere G."/>
            <person name="Wang J."/>
            <person name="Hirakawa H."/>
            <person name="Shirasawa K."/>
            <person name="Vercoe P."/>
            <person name="Stefanova K."/>
            <person name="Durmic Z."/>
            <person name="Nichols P."/>
            <person name="Revell C."/>
            <person name="Isobe S.N."/>
            <person name="Edwards D."/>
            <person name="Erskine W."/>
        </authorList>
    </citation>
    <scope>NUCLEOTIDE SEQUENCE [LARGE SCALE GENOMIC DNA]</scope>
    <source>
        <strain evidence="3">cv. Daliak</strain>
    </source>
</reference>
<feature type="compositionally biased region" description="Low complexity" evidence="1">
    <location>
        <begin position="255"/>
        <end position="267"/>
    </location>
</feature>
<evidence type="ECO:0008006" key="4">
    <source>
        <dbReference type="Google" id="ProtNLM"/>
    </source>
</evidence>
<accession>A0A2Z6MC76</accession>
<feature type="compositionally biased region" description="Basic and acidic residues" evidence="1">
    <location>
        <begin position="176"/>
        <end position="191"/>
    </location>
</feature>
<name>A0A2Z6MC76_TRISU</name>
<sequence length="346" mass="38217">MSSSTCPIGNDQPIDQLKVTELNDELKRTELVTKGLKEDMINCLDEVLAIEKEKDDVRKSSKTGETDEKVNTAKIHPVETENEEMIPEVVNNDSGKSDITKLVGNDSSAMVSQELEHTDLSAGADSANVVDDLIHSSTEETAVTVAESVVTEVVVGVQEDSSIVEPQNGVGQDSVTKQENEESKPQLECDIKPPGVNQNELNDTVIASNANLEQEIVRSEMVEEPLSKIDVPVYDELHSMDVEELDEKKAYVEENSSNNKSPNPDKTNSSEDVGYPEKLNLDRSSSGDSMEEDLPESKQFDSKFNVDELGVKGESVERPIVKEERGTAVVGEVWEFGFMWRLEIDR</sequence>
<feature type="region of interest" description="Disordered" evidence="1">
    <location>
        <begin position="52"/>
        <end position="98"/>
    </location>
</feature>
<protein>
    <recommendedName>
        <fullName evidence="4">SAP domain-containing protein</fullName>
    </recommendedName>
</protein>
<feature type="compositionally biased region" description="Basic and acidic residues" evidence="1">
    <location>
        <begin position="240"/>
        <end position="252"/>
    </location>
</feature>
<dbReference type="OrthoDB" id="1430304at2759"/>
<feature type="region of interest" description="Disordered" evidence="1">
    <location>
        <begin position="162"/>
        <end position="199"/>
    </location>
</feature>
<proteinExistence type="predicted"/>
<organism evidence="2 3">
    <name type="scientific">Trifolium subterraneum</name>
    <name type="common">Subterranean clover</name>
    <dbReference type="NCBI Taxonomy" id="3900"/>
    <lineage>
        <taxon>Eukaryota</taxon>
        <taxon>Viridiplantae</taxon>
        <taxon>Streptophyta</taxon>
        <taxon>Embryophyta</taxon>
        <taxon>Tracheophyta</taxon>
        <taxon>Spermatophyta</taxon>
        <taxon>Magnoliopsida</taxon>
        <taxon>eudicotyledons</taxon>
        <taxon>Gunneridae</taxon>
        <taxon>Pentapetalae</taxon>
        <taxon>rosids</taxon>
        <taxon>fabids</taxon>
        <taxon>Fabales</taxon>
        <taxon>Fabaceae</taxon>
        <taxon>Papilionoideae</taxon>
        <taxon>50 kb inversion clade</taxon>
        <taxon>NPAAA clade</taxon>
        <taxon>Hologalegina</taxon>
        <taxon>IRL clade</taxon>
        <taxon>Trifolieae</taxon>
        <taxon>Trifolium</taxon>
    </lineage>
</organism>
<feature type="compositionally biased region" description="Basic and acidic residues" evidence="1">
    <location>
        <begin position="52"/>
        <end position="79"/>
    </location>
</feature>
<dbReference type="AlphaFoldDB" id="A0A2Z6MC76"/>
<feature type="region of interest" description="Disordered" evidence="1">
    <location>
        <begin position="240"/>
        <end position="305"/>
    </location>
</feature>
<feature type="compositionally biased region" description="Basic and acidic residues" evidence="1">
    <location>
        <begin position="295"/>
        <end position="305"/>
    </location>
</feature>
<evidence type="ECO:0000313" key="3">
    <source>
        <dbReference type="Proteomes" id="UP000242715"/>
    </source>
</evidence>
<dbReference type="Proteomes" id="UP000242715">
    <property type="component" value="Unassembled WGS sequence"/>
</dbReference>
<gene>
    <name evidence="2" type="ORF">TSUD_78690</name>
</gene>
<dbReference type="EMBL" id="DF973203">
    <property type="protein sequence ID" value="GAU19743.1"/>
    <property type="molecule type" value="Genomic_DNA"/>
</dbReference>